<evidence type="ECO:0000259" key="3">
    <source>
        <dbReference type="Pfam" id="PF05206"/>
    </source>
</evidence>
<keyword evidence="1" id="KW-0808">Transferase</keyword>
<keyword evidence="1" id="KW-0819">tRNA processing</keyword>
<dbReference type="AlphaFoldDB" id="A0A9R0EXG9"/>
<protein>
    <recommendedName>
        <fullName evidence="1">tRNA:m(4)X modification enzyme TRM13</fullName>
        <ecNumber evidence="1">2.1.1.225</ecNumber>
    </recommendedName>
</protein>
<feature type="region of interest" description="Disordered" evidence="2">
    <location>
        <begin position="288"/>
        <end position="313"/>
    </location>
</feature>
<comment type="function">
    <text evidence="1">tRNA methylase which 2'-O-methylates cytidine(4) in tRNA(Pro) and tRNA(Gly)(GCC), and adenosine(4) in tRNA(His).</text>
</comment>
<dbReference type="GO" id="GO:0008270">
    <property type="term" value="F:zinc ion binding"/>
    <property type="evidence" value="ECO:0007669"/>
    <property type="project" value="UniProtKB-KW"/>
</dbReference>
<keyword evidence="1" id="KW-0949">S-adenosyl-L-methionine</keyword>
<comment type="catalytic activity">
    <reaction evidence="1">
        <text>cytidine(4) in tRNA(Gly)(GCC) + S-adenosyl-L-methionine = 2'-O-methylcytidine(4) in tRNA(Gly)(GCC) + S-adenosyl-L-homocysteine + H(+)</text>
        <dbReference type="Rhea" id="RHEA:43192"/>
        <dbReference type="Rhea" id="RHEA-COMP:10399"/>
        <dbReference type="Rhea" id="RHEA-COMP:10400"/>
        <dbReference type="ChEBI" id="CHEBI:15378"/>
        <dbReference type="ChEBI" id="CHEBI:57856"/>
        <dbReference type="ChEBI" id="CHEBI:59789"/>
        <dbReference type="ChEBI" id="CHEBI:74495"/>
        <dbReference type="ChEBI" id="CHEBI:82748"/>
        <dbReference type="EC" id="2.1.1.225"/>
    </reaction>
</comment>
<dbReference type="GO" id="GO:0030488">
    <property type="term" value="P:tRNA methylation"/>
    <property type="evidence" value="ECO:0007669"/>
    <property type="project" value="InterPro"/>
</dbReference>
<sequence length="378" mass="41667">MTPNTQCMSVNWRSTFLSAMRALENNLLILCQISMRPLKEKHVSASHLRSYLARQSCKSLTKLTICMTLVSCVMGYGMNYSCAEHVEGNITTFPEHPIHKTIVEEFSESDRTESSRRHLRQVSALLHLAEEEGLVGAGTCYVELGAGKGHMSYYAWQAWGSQGGAVVLLDRAALRHKRDNKLRAARRLRADLRHVALARLDDVAAAPALLALAKHLCGVATDYALRCVTAEAGAGPRRRGVLLATCCHHRCELAAFLAPGPLQELGITGEEFNVMLGIVSWATCGDGRSRDARNKPDHAGDGGEPAVREETEPAAVKEAERVILPQESREAVGRRAKQLLDWLRVLRLRELGFDARLCFYVPVTVSPENVCIVAKKFS</sequence>
<dbReference type="GeneID" id="118271132"/>
<dbReference type="PANTHER" id="PTHR12998:SF0">
    <property type="entry name" value="TRNA:M(4)X MODIFICATION ENZYME TRM13 HOMOLOG"/>
    <property type="match status" value="1"/>
</dbReference>
<name>A0A9R0EXG9_SPOFR</name>
<proteinExistence type="inferred from homology"/>
<dbReference type="RefSeq" id="XP_050551735.1">
    <property type="nucleotide sequence ID" value="XM_050695778.1"/>
</dbReference>
<dbReference type="EC" id="2.1.1.225" evidence="1"/>
<keyword evidence="1" id="KW-0862">Zinc</keyword>
<reference evidence="5" key="1">
    <citation type="submission" date="2025-08" db="UniProtKB">
        <authorList>
            <consortium name="RefSeq"/>
        </authorList>
    </citation>
    <scope>IDENTIFICATION</scope>
    <source>
        <tissue evidence="5">Whole larval tissue</tissue>
    </source>
</reference>
<feature type="domain" description="Methyltransferase TRM13" evidence="3">
    <location>
        <begin position="121"/>
        <end position="374"/>
    </location>
</feature>
<evidence type="ECO:0000256" key="1">
    <source>
        <dbReference type="RuleBase" id="RU367103"/>
    </source>
</evidence>
<dbReference type="InterPro" id="IPR007871">
    <property type="entry name" value="Methyltransferase_TRM13"/>
</dbReference>
<dbReference type="PANTHER" id="PTHR12998">
    <property type="entry name" value="TRNA:M(4)X MODIFICATION ENZYME TRM13 HOMOLOG"/>
    <property type="match status" value="1"/>
</dbReference>
<dbReference type="InterPro" id="IPR039044">
    <property type="entry name" value="Trm13"/>
</dbReference>
<dbReference type="Proteomes" id="UP000829999">
    <property type="component" value="Chromosome 9"/>
</dbReference>
<comment type="catalytic activity">
    <reaction evidence="1">
        <text>cytidine(4) in tRNA(Pro) + S-adenosyl-L-methionine = 2'-O-methylcytidine(4) in tRNA(Pro) + S-adenosyl-L-homocysteine + H(+)</text>
        <dbReference type="Rhea" id="RHEA:32767"/>
        <dbReference type="Rhea" id="RHEA-COMP:10397"/>
        <dbReference type="Rhea" id="RHEA-COMP:10398"/>
        <dbReference type="ChEBI" id="CHEBI:15378"/>
        <dbReference type="ChEBI" id="CHEBI:57856"/>
        <dbReference type="ChEBI" id="CHEBI:59789"/>
        <dbReference type="ChEBI" id="CHEBI:74495"/>
        <dbReference type="ChEBI" id="CHEBI:82748"/>
        <dbReference type="EC" id="2.1.1.225"/>
    </reaction>
</comment>
<evidence type="ECO:0000313" key="4">
    <source>
        <dbReference type="Proteomes" id="UP000829999"/>
    </source>
</evidence>
<keyword evidence="4" id="KW-1185">Reference proteome</keyword>
<evidence type="ECO:0000256" key="2">
    <source>
        <dbReference type="SAM" id="MobiDB-lite"/>
    </source>
</evidence>
<dbReference type="Pfam" id="PF05206">
    <property type="entry name" value="TRM13"/>
    <property type="match status" value="1"/>
</dbReference>
<comment type="catalytic activity">
    <reaction evidence="1">
        <text>adenosine(4) in tRNA(His) + S-adenosyl-L-methionine = 2'-O-methyladenosine(4) in tRNA(His) + S-adenosyl-L-homocysteine + H(+)</text>
        <dbReference type="Rhea" id="RHEA:43196"/>
        <dbReference type="Rhea" id="RHEA-COMP:10401"/>
        <dbReference type="Rhea" id="RHEA-COMP:10402"/>
        <dbReference type="ChEBI" id="CHEBI:15378"/>
        <dbReference type="ChEBI" id="CHEBI:57856"/>
        <dbReference type="ChEBI" id="CHEBI:59789"/>
        <dbReference type="ChEBI" id="CHEBI:74411"/>
        <dbReference type="ChEBI" id="CHEBI:74477"/>
        <dbReference type="EC" id="2.1.1.225"/>
    </reaction>
</comment>
<organism evidence="4 5">
    <name type="scientific">Spodoptera frugiperda</name>
    <name type="common">Fall armyworm</name>
    <dbReference type="NCBI Taxonomy" id="7108"/>
    <lineage>
        <taxon>Eukaryota</taxon>
        <taxon>Metazoa</taxon>
        <taxon>Ecdysozoa</taxon>
        <taxon>Arthropoda</taxon>
        <taxon>Hexapoda</taxon>
        <taxon>Insecta</taxon>
        <taxon>Pterygota</taxon>
        <taxon>Neoptera</taxon>
        <taxon>Endopterygota</taxon>
        <taxon>Lepidoptera</taxon>
        <taxon>Glossata</taxon>
        <taxon>Ditrysia</taxon>
        <taxon>Noctuoidea</taxon>
        <taxon>Noctuidae</taxon>
        <taxon>Amphipyrinae</taxon>
        <taxon>Spodoptera</taxon>
    </lineage>
</organism>
<gene>
    <name evidence="5" type="primary">LOC118271132</name>
</gene>
<comment type="similarity">
    <text evidence="1">Belongs to the methyltransferase TRM13 family.</text>
</comment>
<evidence type="ECO:0000313" key="5">
    <source>
        <dbReference type="RefSeq" id="XP_050551735.1"/>
    </source>
</evidence>
<dbReference type="GO" id="GO:0106050">
    <property type="term" value="F:tRNA 2'-O-methyltransferase activity"/>
    <property type="evidence" value="ECO:0007669"/>
    <property type="project" value="UniProtKB-UniRule"/>
</dbReference>
<keyword evidence="1" id="KW-0489">Methyltransferase</keyword>
<accession>A0A9R0EXG9</accession>
<keyword evidence="1" id="KW-0863">Zinc-finger</keyword>
<keyword evidence="1" id="KW-0479">Metal-binding</keyword>